<name>A0ABR2QAB1_9ROSI</name>
<evidence type="ECO:0000256" key="1">
    <source>
        <dbReference type="SAM" id="MobiDB-lite"/>
    </source>
</evidence>
<gene>
    <name evidence="2" type="ORF">V6N11_012159</name>
</gene>
<evidence type="ECO:0000313" key="2">
    <source>
        <dbReference type="EMBL" id="KAK8997608.1"/>
    </source>
</evidence>
<proteinExistence type="predicted"/>
<feature type="compositionally biased region" description="Basic and acidic residues" evidence="1">
    <location>
        <begin position="10"/>
        <end position="29"/>
    </location>
</feature>
<protein>
    <submittedName>
        <fullName evidence="2">Uncharacterized protein</fullName>
    </submittedName>
</protein>
<accession>A0ABR2QAB1</accession>
<feature type="region of interest" description="Disordered" evidence="1">
    <location>
        <begin position="1"/>
        <end position="30"/>
    </location>
</feature>
<keyword evidence="3" id="KW-1185">Reference proteome</keyword>
<reference evidence="2 3" key="1">
    <citation type="journal article" date="2024" name="G3 (Bethesda)">
        <title>Genome assembly of Hibiscus sabdariffa L. provides insights into metabolisms of medicinal natural products.</title>
        <authorList>
            <person name="Kim T."/>
        </authorList>
    </citation>
    <scope>NUCLEOTIDE SEQUENCE [LARGE SCALE GENOMIC DNA]</scope>
    <source>
        <strain evidence="2">TK-2024</strain>
        <tissue evidence="2">Old leaves</tissue>
    </source>
</reference>
<evidence type="ECO:0000313" key="3">
    <source>
        <dbReference type="Proteomes" id="UP001396334"/>
    </source>
</evidence>
<dbReference type="EMBL" id="JBBPBN010000042">
    <property type="protein sequence ID" value="KAK8997608.1"/>
    <property type="molecule type" value="Genomic_DNA"/>
</dbReference>
<sequence>MLCRVSLEPEGLREGKAKNKANEESDFGGRKAMHGDANVASARFMAEGFLGAVKSFRAMMHIQLVLSETTLGMGSWLRS</sequence>
<organism evidence="2 3">
    <name type="scientific">Hibiscus sabdariffa</name>
    <name type="common">roselle</name>
    <dbReference type="NCBI Taxonomy" id="183260"/>
    <lineage>
        <taxon>Eukaryota</taxon>
        <taxon>Viridiplantae</taxon>
        <taxon>Streptophyta</taxon>
        <taxon>Embryophyta</taxon>
        <taxon>Tracheophyta</taxon>
        <taxon>Spermatophyta</taxon>
        <taxon>Magnoliopsida</taxon>
        <taxon>eudicotyledons</taxon>
        <taxon>Gunneridae</taxon>
        <taxon>Pentapetalae</taxon>
        <taxon>rosids</taxon>
        <taxon>malvids</taxon>
        <taxon>Malvales</taxon>
        <taxon>Malvaceae</taxon>
        <taxon>Malvoideae</taxon>
        <taxon>Hibiscus</taxon>
    </lineage>
</organism>
<dbReference type="Proteomes" id="UP001396334">
    <property type="component" value="Unassembled WGS sequence"/>
</dbReference>
<comment type="caution">
    <text evidence="2">The sequence shown here is derived from an EMBL/GenBank/DDBJ whole genome shotgun (WGS) entry which is preliminary data.</text>
</comment>